<dbReference type="PANTHER" id="PTHR34395:SF21">
    <property type="entry name" value="MYB_SANT-LIKE DOMAIN-CONTAINING PROTEIN"/>
    <property type="match status" value="1"/>
</dbReference>
<dbReference type="PANTHER" id="PTHR34395">
    <property type="entry name" value="OS11G0427500 PROTEIN"/>
    <property type="match status" value="1"/>
</dbReference>
<keyword evidence="2" id="KW-1185">Reference proteome</keyword>
<evidence type="ECO:0000313" key="1">
    <source>
        <dbReference type="EnsemblPlants" id="TraesCS6B02G288200.1"/>
    </source>
</evidence>
<accession>A0A3B6PQB6</accession>
<dbReference type="Proteomes" id="UP000019116">
    <property type="component" value="Chromosome 6B"/>
</dbReference>
<dbReference type="OrthoDB" id="689209at2759"/>
<sequence length="78" mass="9451">MTEKYLEIRARQVEDERNKPRVVDEYSIKNCIDLLKTMDITPVKEVRDFRVFKILENQEIFMSARPETALMWLRAEME</sequence>
<dbReference type="Gramene" id="TraesCS6B03G0832400.1">
    <property type="protein sequence ID" value="TraesCS6B03G0832400.1.CDS"/>
    <property type="gene ID" value="TraesCS6B03G0832400"/>
</dbReference>
<dbReference type="EnsemblPlants" id="TraesCS6B02G288200.1">
    <property type="protein sequence ID" value="TraesCS6B02G288200.1"/>
    <property type="gene ID" value="TraesCS6B02G288200"/>
</dbReference>
<reference evidence="1" key="2">
    <citation type="submission" date="2018-10" db="UniProtKB">
        <authorList>
            <consortium name="EnsemblPlants"/>
        </authorList>
    </citation>
    <scope>IDENTIFICATION</scope>
</reference>
<dbReference type="Gramene" id="TraesCS6B02G288200.1">
    <property type="protein sequence ID" value="TraesCS6B02G288200.1"/>
    <property type="gene ID" value="TraesCS6B02G288200"/>
</dbReference>
<proteinExistence type="predicted"/>
<evidence type="ECO:0000313" key="2">
    <source>
        <dbReference type="Proteomes" id="UP000019116"/>
    </source>
</evidence>
<organism evidence="1">
    <name type="scientific">Triticum aestivum</name>
    <name type="common">Wheat</name>
    <dbReference type="NCBI Taxonomy" id="4565"/>
    <lineage>
        <taxon>Eukaryota</taxon>
        <taxon>Viridiplantae</taxon>
        <taxon>Streptophyta</taxon>
        <taxon>Embryophyta</taxon>
        <taxon>Tracheophyta</taxon>
        <taxon>Spermatophyta</taxon>
        <taxon>Magnoliopsida</taxon>
        <taxon>Liliopsida</taxon>
        <taxon>Poales</taxon>
        <taxon>Poaceae</taxon>
        <taxon>BOP clade</taxon>
        <taxon>Pooideae</taxon>
        <taxon>Triticodae</taxon>
        <taxon>Triticeae</taxon>
        <taxon>Triticinae</taxon>
        <taxon>Triticum</taxon>
    </lineage>
</organism>
<dbReference type="AlphaFoldDB" id="A0A3B6PQB6"/>
<name>A0A3B6PQB6_WHEAT</name>
<reference evidence="1" key="1">
    <citation type="submission" date="2018-08" db="EMBL/GenBank/DDBJ databases">
        <authorList>
            <person name="Rossello M."/>
        </authorList>
    </citation>
    <scope>NUCLEOTIDE SEQUENCE [LARGE SCALE GENOMIC DNA]</scope>
    <source>
        <strain evidence="1">cv. Chinese Spring</strain>
    </source>
</reference>
<protein>
    <submittedName>
        <fullName evidence="1">Uncharacterized protein</fullName>
    </submittedName>
</protein>